<dbReference type="InterPro" id="IPR008844">
    <property type="entry name" value="Spore_GerAC-like"/>
</dbReference>
<reference evidence="11" key="1">
    <citation type="submission" date="2015-08" db="EMBL/GenBank/DDBJ databases">
        <title>Genome sequencing project for genomic taxonomy and phylogenomics of Bacillus-like bacteria.</title>
        <authorList>
            <person name="Liu B."/>
            <person name="Wang J."/>
            <person name="Zhu Y."/>
            <person name="Liu G."/>
            <person name="Chen Q."/>
            <person name="Chen Z."/>
            <person name="Lan J."/>
            <person name="Che J."/>
            <person name="Ge C."/>
            <person name="Shi H."/>
            <person name="Pan Z."/>
            <person name="Liu X."/>
        </authorList>
    </citation>
    <scope>NUCLEOTIDE SEQUENCE [LARGE SCALE GENOMIC DNA]</scope>
    <source>
        <strain evidence="11">FJAT-22460</strain>
    </source>
</reference>
<dbReference type="InterPro" id="IPR057336">
    <property type="entry name" value="GerAC_N"/>
</dbReference>
<dbReference type="OrthoDB" id="2380468at2"/>
<dbReference type="Gene3D" id="3.30.300.210">
    <property type="entry name" value="Nutrient germinant receptor protein C, domain 3"/>
    <property type="match status" value="1"/>
</dbReference>
<dbReference type="PANTHER" id="PTHR35789:SF1">
    <property type="entry name" value="SPORE GERMINATION PROTEIN B3"/>
    <property type="match status" value="1"/>
</dbReference>
<dbReference type="NCBIfam" id="TIGR02887">
    <property type="entry name" value="spore_ger_x_C"/>
    <property type="match status" value="1"/>
</dbReference>
<comment type="caution">
    <text evidence="10">The sequence shown here is derived from an EMBL/GenBank/DDBJ whole genome shotgun (WGS) entry which is preliminary data.</text>
</comment>
<comment type="subcellular location">
    <subcellularLocation>
        <location evidence="1">Membrane</location>
        <topology evidence="1">Lipid-anchor</topology>
    </subcellularLocation>
</comment>
<organism evidence="10 11">
    <name type="scientific">Paenibacillus solani</name>
    <dbReference type="NCBI Taxonomy" id="1705565"/>
    <lineage>
        <taxon>Bacteria</taxon>
        <taxon>Bacillati</taxon>
        <taxon>Bacillota</taxon>
        <taxon>Bacilli</taxon>
        <taxon>Bacillales</taxon>
        <taxon>Paenibacillaceae</taxon>
        <taxon>Paenibacillus</taxon>
    </lineage>
</organism>
<proteinExistence type="inferred from homology"/>
<gene>
    <name evidence="10" type="ORF">AM231_10935</name>
</gene>
<feature type="domain" description="Spore germination GerAC-like C-terminal" evidence="8">
    <location>
        <begin position="221"/>
        <end position="378"/>
    </location>
</feature>
<evidence type="ECO:0000256" key="3">
    <source>
        <dbReference type="ARBA" id="ARBA00022544"/>
    </source>
</evidence>
<dbReference type="Pfam" id="PF25198">
    <property type="entry name" value="Spore_GerAC_N"/>
    <property type="match status" value="1"/>
</dbReference>
<dbReference type="PANTHER" id="PTHR35789">
    <property type="entry name" value="SPORE GERMINATION PROTEIN B3"/>
    <property type="match status" value="1"/>
</dbReference>
<dbReference type="GO" id="GO:0016020">
    <property type="term" value="C:membrane"/>
    <property type="evidence" value="ECO:0007669"/>
    <property type="project" value="UniProtKB-SubCell"/>
</dbReference>
<keyword evidence="7" id="KW-0449">Lipoprotein</keyword>
<dbReference type="Pfam" id="PF05504">
    <property type="entry name" value="Spore_GerAC"/>
    <property type="match status" value="1"/>
</dbReference>
<accession>A0A0M1P6C5</accession>
<feature type="domain" description="Spore germination protein N-terminal" evidence="9">
    <location>
        <begin position="25"/>
        <end position="200"/>
    </location>
</feature>
<dbReference type="Proteomes" id="UP000036932">
    <property type="component" value="Unassembled WGS sequence"/>
</dbReference>
<dbReference type="AlphaFoldDB" id="A0A0M1P6C5"/>
<protein>
    <submittedName>
        <fullName evidence="10">Spore gernimation protein GerC</fullName>
    </submittedName>
</protein>
<dbReference type="GO" id="GO:0009847">
    <property type="term" value="P:spore germination"/>
    <property type="evidence" value="ECO:0007669"/>
    <property type="project" value="InterPro"/>
</dbReference>
<comment type="similarity">
    <text evidence="2">Belongs to the GerABKC lipoprotein family.</text>
</comment>
<name>A0A0M1P6C5_9BACL</name>
<dbReference type="PATRIC" id="fig|1705565.3.peg.4183"/>
<evidence type="ECO:0000313" key="11">
    <source>
        <dbReference type="Proteomes" id="UP000036932"/>
    </source>
</evidence>
<keyword evidence="5" id="KW-0472">Membrane</keyword>
<dbReference type="PROSITE" id="PS51257">
    <property type="entry name" value="PROKAR_LIPOPROTEIN"/>
    <property type="match status" value="1"/>
</dbReference>
<evidence type="ECO:0000256" key="4">
    <source>
        <dbReference type="ARBA" id="ARBA00022729"/>
    </source>
</evidence>
<dbReference type="InterPro" id="IPR038501">
    <property type="entry name" value="Spore_GerAC_C_sf"/>
</dbReference>
<evidence type="ECO:0000313" key="10">
    <source>
        <dbReference type="EMBL" id="KOR89599.1"/>
    </source>
</evidence>
<evidence type="ECO:0000256" key="1">
    <source>
        <dbReference type="ARBA" id="ARBA00004635"/>
    </source>
</evidence>
<evidence type="ECO:0000259" key="8">
    <source>
        <dbReference type="Pfam" id="PF05504"/>
    </source>
</evidence>
<evidence type="ECO:0000256" key="2">
    <source>
        <dbReference type="ARBA" id="ARBA00007886"/>
    </source>
</evidence>
<evidence type="ECO:0000256" key="7">
    <source>
        <dbReference type="ARBA" id="ARBA00023288"/>
    </source>
</evidence>
<sequence length="399" mass="45195">MRSCISIIKFMWLMIVLNMLTGCWDIKEVQDMNYITAIGIDQEDGNFIVYTQMMDFSSVAKSESGKTDKPVQVWTSKTSGKTFDMAINAMYNSAQVRTSWSHVSCILISNNVLKSNVLTKLDTIGRYQEIRMTPWVYGTEESIEHLFNVPAFFNLSPLNTLAHEPAEEYKQRSYILPLRYFDFMSLMTEPATTVLLPSLSVDNKTWSLNQKENPKLTINGVFAISKGVSKGLFTNDKLTGLRWLETSTKRSPLPITNKNGEYAGVVVLTKPKVRKKLDIVNGIPKYRVHVKLHGNVVEALNDLNKTQLEKLVASEVRDEILATFKNGVAVDTDLYSLEHVLFKKDTHLWKNINKSSAQPIDPDTLATVHVEVHLDHAGMKLLHHHNGPITPDAQYETDY</sequence>
<keyword evidence="11" id="KW-1185">Reference proteome</keyword>
<evidence type="ECO:0000256" key="6">
    <source>
        <dbReference type="ARBA" id="ARBA00023139"/>
    </source>
</evidence>
<keyword evidence="6" id="KW-0564">Palmitate</keyword>
<evidence type="ECO:0000259" key="9">
    <source>
        <dbReference type="Pfam" id="PF25198"/>
    </source>
</evidence>
<dbReference type="InterPro" id="IPR046953">
    <property type="entry name" value="Spore_GerAC-like_C"/>
</dbReference>
<keyword evidence="3" id="KW-0309">Germination</keyword>
<dbReference type="EMBL" id="LIUT01000001">
    <property type="protein sequence ID" value="KOR89599.1"/>
    <property type="molecule type" value="Genomic_DNA"/>
</dbReference>
<keyword evidence="4" id="KW-0732">Signal</keyword>
<evidence type="ECO:0000256" key="5">
    <source>
        <dbReference type="ARBA" id="ARBA00023136"/>
    </source>
</evidence>
<dbReference type="RefSeq" id="WP_053493068.1">
    <property type="nucleotide sequence ID" value="NZ_LIUT01000001.1"/>
</dbReference>